<proteinExistence type="predicted"/>
<gene>
    <name evidence="1" type="ORF">QH73_0006950</name>
</gene>
<dbReference type="RefSeq" id="WP_165587629.1">
    <property type="nucleotide sequence ID" value="NZ_JTJC03000001.1"/>
</dbReference>
<organism evidence="1 2">
    <name type="scientific">Scytonema millei VB511283</name>
    <dbReference type="NCBI Taxonomy" id="1245923"/>
    <lineage>
        <taxon>Bacteria</taxon>
        <taxon>Bacillati</taxon>
        <taxon>Cyanobacteriota</taxon>
        <taxon>Cyanophyceae</taxon>
        <taxon>Nostocales</taxon>
        <taxon>Scytonemataceae</taxon>
        <taxon>Scytonema</taxon>
    </lineage>
</organism>
<dbReference type="EMBL" id="JTJC03000001">
    <property type="protein sequence ID" value="NHC34399.1"/>
    <property type="molecule type" value="Genomic_DNA"/>
</dbReference>
<dbReference type="AlphaFoldDB" id="A0A9X5E567"/>
<name>A0A9X5E567_9CYAN</name>
<comment type="caution">
    <text evidence="1">The sequence shown here is derived from an EMBL/GenBank/DDBJ whole genome shotgun (WGS) entry which is preliminary data.</text>
</comment>
<keyword evidence="2" id="KW-1185">Reference proteome</keyword>
<reference evidence="1 2" key="1">
    <citation type="journal article" date="2015" name="Genome Announc.">
        <title>Draft Genome Sequence of the Terrestrial Cyanobacterium Scytonema millei VB511283, Isolated from Eastern India.</title>
        <authorList>
            <person name="Sen D."/>
            <person name="Chandrababunaidu M.M."/>
            <person name="Singh D."/>
            <person name="Sanghi N."/>
            <person name="Ghorai A."/>
            <person name="Mishra G.P."/>
            <person name="Madduluri M."/>
            <person name="Adhikary S.P."/>
            <person name="Tripathy S."/>
        </authorList>
    </citation>
    <scope>NUCLEOTIDE SEQUENCE [LARGE SCALE GENOMIC DNA]</scope>
    <source>
        <strain evidence="1 2">VB511283</strain>
    </source>
</reference>
<dbReference type="Proteomes" id="UP000031532">
    <property type="component" value="Unassembled WGS sequence"/>
</dbReference>
<protein>
    <submittedName>
        <fullName evidence="1">Uncharacterized protein</fullName>
    </submittedName>
</protein>
<accession>A0A9X5E567</accession>
<evidence type="ECO:0000313" key="1">
    <source>
        <dbReference type="EMBL" id="NHC34399.1"/>
    </source>
</evidence>
<sequence length="50" mass="5868">MATRTQVQWTKNFVGVYFRLDSEELVWVGRYNQPHIQVTVDRAIALIMSV</sequence>
<evidence type="ECO:0000313" key="2">
    <source>
        <dbReference type="Proteomes" id="UP000031532"/>
    </source>
</evidence>